<evidence type="ECO:0000256" key="1">
    <source>
        <dbReference type="SAM" id="MobiDB-lite"/>
    </source>
</evidence>
<feature type="compositionally biased region" description="Basic and acidic residues" evidence="1">
    <location>
        <begin position="74"/>
        <end position="87"/>
    </location>
</feature>
<dbReference type="EMBL" id="KZ293649">
    <property type="protein sequence ID" value="PBK97472.1"/>
    <property type="molecule type" value="Genomic_DNA"/>
</dbReference>
<evidence type="ECO:0000313" key="3">
    <source>
        <dbReference type="Proteomes" id="UP000217790"/>
    </source>
</evidence>
<name>A0A2H3E1A0_ARMGA</name>
<dbReference type="AlphaFoldDB" id="A0A2H3E1A0"/>
<organism evidence="2 3">
    <name type="scientific">Armillaria gallica</name>
    <name type="common">Bulbous honey fungus</name>
    <name type="synonym">Armillaria bulbosa</name>
    <dbReference type="NCBI Taxonomy" id="47427"/>
    <lineage>
        <taxon>Eukaryota</taxon>
        <taxon>Fungi</taxon>
        <taxon>Dikarya</taxon>
        <taxon>Basidiomycota</taxon>
        <taxon>Agaricomycotina</taxon>
        <taxon>Agaricomycetes</taxon>
        <taxon>Agaricomycetidae</taxon>
        <taxon>Agaricales</taxon>
        <taxon>Marasmiineae</taxon>
        <taxon>Physalacriaceae</taxon>
        <taxon>Armillaria</taxon>
    </lineage>
</organism>
<dbReference type="InParanoid" id="A0A2H3E1A0"/>
<proteinExistence type="predicted"/>
<keyword evidence="3" id="KW-1185">Reference proteome</keyword>
<sequence>MMYTLHMRRINQRQDHDFGQTHALEVPTSVNDNRSTSIHLRIDRLSSTGGETDSGLSKLESGLAYNSKFGPSLETDKSASTEHRKSSPDGVIIRGQERAEICKNTGANPSSREKDTVTSVDGSERIALLASCRVKFSKEYREAQGQPEVVTTRAATGNLENLKKITRYAGNQGAVVIMKRVNNYIYELLGKGLRSAVT</sequence>
<gene>
    <name evidence="2" type="ORF">ARMGADRAFT_1134807</name>
</gene>
<accession>A0A2H3E1A0</accession>
<reference evidence="3" key="1">
    <citation type="journal article" date="2017" name="Nat. Ecol. Evol.">
        <title>Genome expansion and lineage-specific genetic innovations in the forest pathogenic fungi Armillaria.</title>
        <authorList>
            <person name="Sipos G."/>
            <person name="Prasanna A.N."/>
            <person name="Walter M.C."/>
            <person name="O'Connor E."/>
            <person name="Balint B."/>
            <person name="Krizsan K."/>
            <person name="Kiss B."/>
            <person name="Hess J."/>
            <person name="Varga T."/>
            <person name="Slot J."/>
            <person name="Riley R."/>
            <person name="Boka B."/>
            <person name="Rigling D."/>
            <person name="Barry K."/>
            <person name="Lee J."/>
            <person name="Mihaltcheva S."/>
            <person name="LaButti K."/>
            <person name="Lipzen A."/>
            <person name="Waldron R."/>
            <person name="Moloney N.M."/>
            <person name="Sperisen C."/>
            <person name="Kredics L."/>
            <person name="Vagvoelgyi C."/>
            <person name="Patrignani A."/>
            <person name="Fitzpatrick D."/>
            <person name="Nagy I."/>
            <person name="Doyle S."/>
            <person name="Anderson J.B."/>
            <person name="Grigoriev I.V."/>
            <person name="Gueldener U."/>
            <person name="Muensterkoetter M."/>
            <person name="Nagy L.G."/>
        </authorList>
    </citation>
    <scope>NUCLEOTIDE SEQUENCE [LARGE SCALE GENOMIC DNA]</scope>
    <source>
        <strain evidence="3">Ar21-2</strain>
    </source>
</reference>
<feature type="region of interest" description="Disordered" evidence="1">
    <location>
        <begin position="68"/>
        <end position="90"/>
    </location>
</feature>
<protein>
    <submittedName>
        <fullName evidence="2">Uncharacterized protein</fullName>
    </submittedName>
</protein>
<dbReference type="Proteomes" id="UP000217790">
    <property type="component" value="Unassembled WGS sequence"/>
</dbReference>
<evidence type="ECO:0000313" key="2">
    <source>
        <dbReference type="EMBL" id="PBK97472.1"/>
    </source>
</evidence>